<keyword evidence="5 6" id="KW-0472">Membrane</keyword>
<accession>A0ABT7ZUB1</accession>
<feature type="transmembrane region" description="Helical" evidence="6">
    <location>
        <begin position="12"/>
        <end position="34"/>
    </location>
</feature>
<comment type="subcellular location">
    <subcellularLocation>
        <location evidence="1">Cell membrane</location>
        <topology evidence="1">Multi-pass membrane protein</topology>
    </subcellularLocation>
</comment>
<feature type="transmembrane region" description="Helical" evidence="6">
    <location>
        <begin position="399"/>
        <end position="421"/>
    </location>
</feature>
<dbReference type="PANTHER" id="PTHR30250">
    <property type="entry name" value="PST FAMILY PREDICTED COLANIC ACID TRANSPORTER"/>
    <property type="match status" value="1"/>
</dbReference>
<dbReference type="EMBL" id="JASDDK010000002">
    <property type="protein sequence ID" value="MDN3492602.1"/>
    <property type="molecule type" value="Genomic_DNA"/>
</dbReference>
<feature type="transmembrane region" description="Helical" evidence="6">
    <location>
        <begin position="263"/>
        <end position="287"/>
    </location>
</feature>
<feature type="transmembrane region" description="Helical" evidence="6">
    <location>
        <begin position="344"/>
        <end position="364"/>
    </location>
</feature>
<evidence type="ECO:0000256" key="5">
    <source>
        <dbReference type="ARBA" id="ARBA00023136"/>
    </source>
</evidence>
<gene>
    <name evidence="7" type="ORF">QMA06_07710</name>
</gene>
<feature type="transmembrane region" description="Helical" evidence="6">
    <location>
        <begin position="225"/>
        <end position="243"/>
    </location>
</feature>
<proteinExistence type="predicted"/>
<feature type="transmembrane region" description="Helical" evidence="6">
    <location>
        <begin position="183"/>
        <end position="204"/>
    </location>
</feature>
<evidence type="ECO:0000256" key="3">
    <source>
        <dbReference type="ARBA" id="ARBA00022692"/>
    </source>
</evidence>
<reference evidence="7 8" key="1">
    <citation type="journal article" date="2023" name="Int. J. Syst. Evol. Microbiol.">
        <title>Winogradskyella bathintestinalis sp. nov., isolated from the intestine of the deep-sea loosejaw dragonfish, Malacosteus niger.</title>
        <authorList>
            <person name="Uniacke-Lowe S."/>
            <person name="Johnson C.N."/>
            <person name="Stanton C."/>
            <person name="Hill C."/>
            <person name="Ross P."/>
        </authorList>
    </citation>
    <scope>NUCLEOTIDE SEQUENCE [LARGE SCALE GENOMIC DNA]</scope>
    <source>
        <strain evidence="7 8">APC 3343</strain>
    </source>
</reference>
<keyword evidence="3 6" id="KW-0812">Transmembrane</keyword>
<feature type="transmembrane region" description="Helical" evidence="6">
    <location>
        <begin position="123"/>
        <end position="148"/>
    </location>
</feature>
<dbReference type="Proteomes" id="UP001231197">
    <property type="component" value="Unassembled WGS sequence"/>
</dbReference>
<sequence>MKLPKLISGNIVLKITSLNAVVIAIRLIVSAFIQRLLAVTIGEVGIANIGQIRNLLAMLTTTSTLGMFSGVVKYVAEFKNDQPELSKLFSSVTLFIIIGSFGSAAILFFGASYFSDYLFYSQAYIYVFQLLAVIVPFIAINRVVNAVVSGLSDYKRYAKIELISYLLGSAALIYGLYSFDLKGVIIAIALTPIIQLLVLAFVFGKTLNRYVQFKALSLNFIYKNKLLAFTLMSFISTFLINYIELDIRSFVTKEININEAGYWTAMTFISKNYMVFATGLFSLYVLPKFASIHTKTEFKNEVLNIYKTILPIFGLGMLLVYLLRNFIIELIYPDFTGMEPLFKWQLLGDFIRLGSVVLAHQFLAKRLVKSFVITELISLSLFFVLTKVFIPYYGTEGVVLAHFIRYIIYFIVVAIVIWYYFKNISKNINDA</sequence>
<dbReference type="PANTHER" id="PTHR30250:SF30">
    <property type="entry name" value="LIPID III FLIPPASE"/>
    <property type="match status" value="1"/>
</dbReference>
<comment type="caution">
    <text evidence="7">The sequence shown here is derived from an EMBL/GenBank/DDBJ whole genome shotgun (WGS) entry which is preliminary data.</text>
</comment>
<evidence type="ECO:0000313" key="8">
    <source>
        <dbReference type="Proteomes" id="UP001231197"/>
    </source>
</evidence>
<feature type="transmembrane region" description="Helical" evidence="6">
    <location>
        <begin position="160"/>
        <end position="177"/>
    </location>
</feature>
<dbReference type="InterPro" id="IPR044550">
    <property type="entry name" value="WzxE"/>
</dbReference>
<evidence type="ECO:0000256" key="2">
    <source>
        <dbReference type="ARBA" id="ARBA00022475"/>
    </source>
</evidence>
<feature type="transmembrane region" description="Helical" evidence="6">
    <location>
        <begin position="88"/>
        <end position="111"/>
    </location>
</feature>
<keyword evidence="2" id="KW-1003">Cell membrane</keyword>
<feature type="transmembrane region" description="Helical" evidence="6">
    <location>
        <begin position="54"/>
        <end position="76"/>
    </location>
</feature>
<evidence type="ECO:0000313" key="7">
    <source>
        <dbReference type="EMBL" id="MDN3492602.1"/>
    </source>
</evidence>
<dbReference type="InterPro" id="IPR050833">
    <property type="entry name" value="Poly_Biosynth_Transport"/>
</dbReference>
<name>A0ABT7ZUB1_9FLAO</name>
<organism evidence="7 8">
    <name type="scientific">Winogradskyella bathintestinalis</name>
    <dbReference type="NCBI Taxonomy" id="3035208"/>
    <lineage>
        <taxon>Bacteria</taxon>
        <taxon>Pseudomonadati</taxon>
        <taxon>Bacteroidota</taxon>
        <taxon>Flavobacteriia</taxon>
        <taxon>Flavobacteriales</taxon>
        <taxon>Flavobacteriaceae</taxon>
        <taxon>Winogradskyella</taxon>
    </lineage>
</organism>
<evidence type="ECO:0000256" key="6">
    <source>
        <dbReference type="SAM" id="Phobius"/>
    </source>
</evidence>
<feature type="transmembrane region" description="Helical" evidence="6">
    <location>
        <begin position="308"/>
        <end position="332"/>
    </location>
</feature>
<keyword evidence="4 6" id="KW-1133">Transmembrane helix</keyword>
<evidence type="ECO:0000256" key="1">
    <source>
        <dbReference type="ARBA" id="ARBA00004651"/>
    </source>
</evidence>
<keyword evidence="8" id="KW-1185">Reference proteome</keyword>
<evidence type="ECO:0000256" key="4">
    <source>
        <dbReference type="ARBA" id="ARBA00022989"/>
    </source>
</evidence>
<feature type="transmembrane region" description="Helical" evidence="6">
    <location>
        <begin position="371"/>
        <end position="393"/>
    </location>
</feature>
<dbReference type="CDD" id="cd13125">
    <property type="entry name" value="MATE_like_10"/>
    <property type="match status" value="1"/>
</dbReference>
<dbReference type="RefSeq" id="WP_290206294.1">
    <property type="nucleotide sequence ID" value="NZ_JASDDK010000002.1"/>
</dbReference>
<protein>
    <submittedName>
        <fullName evidence="7">O-antigen translocase</fullName>
    </submittedName>
</protein>